<keyword evidence="2" id="KW-0496">Mitochondrion</keyword>
<protein>
    <submittedName>
        <fullName evidence="2">LAGLIDADG endonuclease</fullName>
    </submittedName>
</protein>
<keyword evidence="2" id="KW-0540">Nuclease</keyword>
<evidence type="ECO:0000259" key="1">
    <source>
        <dbReference type="Pfam" id="PF00961"/>
    </source>
</evidence>
<feature type="domain" description="Homing endonuclease LAGLIDADG" evidence="1">
    <location>
        <begin position="207"/>
        <end position="317"/>
    </location>
</feature>
<gene>
    <name evidence="2" type="primary">orf338</name>
</gene>
<dbReference type="InterPro" id="IPR027434">
    <property type="entry name" value="Homing_endonucl"/>
</dbReference>
<reference evidence="2" key="1">
    <citation type="submission" date="2017-08" db="EMBL/GenBank/DDBJ databases">
        <title>The genome sequence of Bipolaris cookei reveals mechanisms of pathogenesis underlying target leaf spot of sorghum.</title>
        <authorList>
            <person name="Zaccaron A.Z."/>
            <person name="Bluhm B.H."/>
        </authorList>
    </citation>
    <scope>NUCLEOTIDE SEQUENCE</scope>
    <source>
        <strain evidence="2">LSLP18</strain>
    </source>
</reference>
<dbReference type="GO" id="GO:0005739">
    <property type="term" value="C:mitochondrion"/>
    <property type="evidence" value="ECO:0007669"/>
    <property type="project" value="UniProtKB-ARBA"/>
</dbReference>
<dbReference type="Pfam" id="PF00961">
    <property type="entry name" value="LAGLIDADG_1"/>
    <property type="match status" value="2"/>
</dbReference>
<keyword evidence="2" id="KW-0255">Endonuclease</keyword>
<organism evidence="2">
    <name type="scientific">Bipolaris cookei</name>
    <dbReference type="NCBI Taxonomy" id="74410"/>
    <lineage>
        <taxon>Eukaryota</taxon>
        <taxon>Fungi</taxon>
        <taxon>Dikarya</taxon>
        <taxon>Ascomycota</taxon>
        <taxon>Pezizomycotina</taxon>
        <taxon>Dothideomycetes</taxon>
        <taxon>Pleosporomycetidae</taxon>
        <taxon>Pleosporales</taxon>
        <taxon>Pleosporineae</taxon>
        <taxon>Pleosporaceae</taxon>
        <taxon>Bipolaris</taxon>
    </lineage>
</organism>
<dbReference type="PANTHER" id="PTHR36181:SF3">
    <property type="entry name" value="INTRON-ENCODED DNA ENDONUCLEASE AI5 BETA"/>
    <property type="match status" value="1"/>
</dbReference>
<dbReference type="AlphaFoldDB" id="A0A2H4NRT2"/>
<feature type="domain" description="Homing endonuclease LAGLIDADG" evidence="1">
    <location>
        <begin position="98"/>
        <end position="171"/>
    </location>
</feature>
<dbReference type="EMBL" id="MF784482">
    <property type="protein sequence ID" value="ATV95695.1"/>
    <property type="molecule type" value="Genomic_DNA"/>
</dbReference>
<sequence length="350" mass="40060">MWRNGFFGHPEVTYVGLLTSLYAGTPSLYSSKYSSLNGIVKKLEQWRKSAGNILYIKNGTSETLRDGVLVNLENVKRVSDHVPKHLKPLNNEQLGYYLAGLIDGDGHFSKAQQLVITFSSPDAFLAYYLKERLGYGNVRKVKDKNAYLLIISNKKGMLNVINLINGKLKTEHRFNQVVNNVLSHTKYADQNSNFTIDSSKNLDNHWLAGFSDADASGAGLQAGCASHQASFQIKIIKRITRNKPEIRLNFQIDQKNDLLLNMIKEYLGGNIGYRKSQDTYYYGSTNFGSAKRVIEYFDPYHLQSRKHISYLRWRKVYRLIQDKEHLTDKGLSKILKIKSLINRHEENTRT</sequence>
<dbReference type="GO" id="GO:0004519">
    <property type="term" value="F:endonuclease activity"/>
    <property type="evidence" value="ECO:0007669"/>
    <property type="project" value="UniProtKB-KW"/>
</dbReference>
<accession>A0A2H4NRT2</accession>
<dbReference type="RefSeq" id="YP_009445529.1">
    <property type="nucleotide sequence ID" value="NC_036417.1"/>
</dbReference>
<dbReference type="SUPFAM" id="SSF55608">
    <property type="entry name" value="Homing endonucleases"/>
    <property type="match status" value="2"/>
</dbReference>
<geneLocation type="mitochondrion" evidence="2"/>
<evidence type="ECO:0000313" key="2">
    <source>
        <dbReference type="EMBL" id="ATV95695.1"/>
    </source>
</evidence>
<name>A0A2H4NRT2_9PLEO</name>
<keyword evidence="2" id="KW-0378">Hydrolase</keyword>
<dbReference type="InterPro" id="IPR004860">
    <property type="entry name" value="LAGLIDADG_dom"/>
</dbReference>
<dbReference type="InterPro" id="IPR051289">
    <property type="entry name" value="LAGLIDADG_Endonuclease"/>
</dbReference>
<proteinExistence type="predicted"/>
<dbReference type="Gene3D" id="3.10.28.10">
    <property type="entry name" value="Homing endonucleases"/>
    <property type="match status" value="2"/>
</dbReference>
<dbReference type="PANTHER" id="PTHR36181">
    <property type="entry name" value="INTRON-ENCODED ENDONUCLEASE AI3-RELATED"/>
    <property type="match status" value="1"/>
</dbReference>
<dbReference type="GeneID" id="35116781"/>